<dbReference type="InterPro" id="IPR027469">
    <property type="entry name" value="Cation_efflux_TMD_sf"/>
</dbReference>
<keyword evidence="11" id="KW-1185">Reference proteome</keyword>
<dbReference type="Pfam" id="PF01545">
    <property type="entry name" value="Cation_efflux"/>
    <property type="match status" value="1"/>
</dbReference>
<organism evidence="10 11">
    <name type="scientific">Limnoglobus roseus</name>
    <dbReference type="NCBI Taxonomy" id="2598579"/>
    <lineage>
        <taxon>Bacteria</taxon>
        <taxon>Pseudomonadati</taxon>
        <taxon>Planctomycetota</taxon>
        <taxon>Planctomycetia</taxon>
        <taxon>Gemmatales</taxon>
        <taxon>Gemmataceae</taxon>
        <taxon>Limnoglobus</taxon>
    </lineage>
</organism>
<sequence>MSRSLQRYALLSIAAAVVTIGMKAAAYLVTGSVGLLSDALESGVNLLAAVTAYLSLIYAARPADQTHTYGHEKIEFFASGLEGMFILLAGVGTAAYGFERIRSPQPLESLELGTAIALAATVVNLVVARTLLRVGRAHNSIVLQADGHHLMADVFTSAGILVGLALVSLTGYAILDPILAIVVGLNILATGVGLMRRSFNGLMDHALPPEEQKKLRETIRAALPVGMDFHALRTRQAGAKTFAEFHLLVSGEMSVREAHEYAHRVEDRLCDVMPGITVTIHVEPIDDASSWESVELARLGETTLPTGPPP</sequence>
<evidence type="ECO:0000256" key="5">
    <source>
        <dbReference type="ARBA" id="ARBA00022989"/>
    </source>
</evidence>
<evidence type="ECO:0000313" key="11">
    <source>
        <dbReference type="Proteomes" id="UP000324974"/>
    </source>
</evidence>
<dbReference type="GO" id="GO:0015093">
    <property type="term" value="F:ferrous iron transmembrane transporter activity"/>
    <property type="evidence" value="ECO:0007669"/>
    <property type="project" value="TreeGrafter"/>
</dbReference>
<dbReference type="PANTHER" id="PTHR43840:SF15">
    <property type="entry name" value="MITOCHONDRIAL METAL TRANSPORTER 1-RELATED"/>
    <property type="match status" value="1"/>
</dbReference>
<evidence type="ECO:0000259" key="9">
    <source>
        <dbReference type="Pfam" id="PF16916"/>
    </source>
</evidence>
<dbReference type="GO" id="GO:0005886">
    <property type="term" value="C:plasma membrane"/>
    <property type="evidence" value="ECO:0007669"/>
    <property type="project" value="TreeGrafter"/>
</dbReference>
<dbReference type="Pfam" id="PF16916">
    <property type="entry name" value="ZT_dimer"/>
    <property type="match status" value="1"/>
</dbReference>
<dbReference type="KEGG" id="lrs:PX52LOC_06783"/>
<dbReference type="InterPro" id="IPR058533">
    <property type="entry name" value="Cation_efflux_TM"/>
</dbReference>
<evidence type="ECO:0000259" key="8">
    <source>
        <dbReference type="Pfam" id="PF01545"/>
    </source>
</evidence>
<evidence type="ECO:0000256" key="4">
    <source>
        <dbReference type="ARBA" id="ARBA00022692"/>
    </source>
</evidence>
<dbReference type="SUPFAM" id="SSF161111">
    <property type="entry name" value="Cation efflux protein transmembrane domain-like"/>
    <property type="match status" value="1"/>
</dbReference>
<gene>
    <name evidence="10" type="ORF">PX52LOC_06783</name>
</gene>
<evidence type="ECO:0000313" key="10">
    <source>
        <dbReference type="EMBL" id="QEL19704.1"/>
    </source>
</evidence>
<feature type="domain" description="Cation efflux protein cytoplasmic" evidence="9">
    <location>
        <begin position="207"/>
        <end position="284"/>
    </location>
</feature>
<dbReference type="Gene3D" id="1.20.1510.10">
    <property type="entry name" value="Cation efflux protein transmembrane domain"/>
    <property type="match status" value="1"/>
</dbReference>
<dbReference type="InterPro" id="IPR036837">
    <property type="entry name" value="Cation_efflux_CTD_sf"/>
</dbReference>
<feature type="transmembrane region" description="Helical" evidence="7">
    <location>
        <begin position="178"/>
        <end position="195"/>
    </location>
</feature>
<dbReference type="Gene3D" id="3.30.70.1350">
    <property type="entry name" value="Cation efflux protein, cytoplasmic domain"/>
    <property type="match status" value="1"/>
</dbReference>
<feature type="transmembrane region" description="Helical" evidence="7">
    <location>
        <begin position="42"/>
        <end position="60"/>
    </location>
</feature>
<proteinExistence type="inferred from homology"/>
<feature type="transmembrane region" description="Helical" evidence="7">
    <location>
        <begin position="110"/>
        <end position="132"/>
    </location>
</feature>
<evidence type="ECO:0000256" key="2">
    <source>
        <dbReference type="ARBA" id="ARBA00008114"/>
    </source>
</evidence>
<feature type="transmembrane region" description="Helical" evidence="7">
    <location>
        <begin position="152"/>
        <end position="172"/>
    </location>
</feature>
<dbReference type="Proteomes" id="UP000324974">
    <property type="component" value="Chromosome"/>
</dbReference>
<comment type="similarity">
    <text evidence="2">Belongs to the cation diffusion facilitator (CDF) transporter (TC 2.A.4) family.</text>
</comment>
<evidence type="ECO:0000256" key="6">
    <source>
        <dbReference type="ARBA" id="ARBA00023136"/>
    </source>
</evidence>
<accession>A0A5C1AR79</accession>
<dbReference type="SUPFAM" id="SSF160240">
    <property type="entry name" value="Cation efflux protein cytoplasmic domain-like"/>
    <property type="match status" value="1"/>
</dbReference>
<protein>
    <submittedName>
        <fullName evidence="10">Cation transporter</fullName>
    </submittedName>
</protein>
<evidence type="ECO:0000256" key="3">
    <source>
        <dbReference type="ARBA" id="ARBA00022448"/>
    </source>
</evidence>
<reference evidence="11" key="1">
    <citation type="submission" date="2019-08" db="EMBL/GenBank/DDBJ databases">
        <title>Limnoglobus roseus gen. nov., sp. nov., a novel freshwater planctomycete with a giant genome from the family Gemmataceae.</title>
        <authorList>
            <person name="Kulichevskaya I.S."/>
            <person name="Naumoff D.G."/>
            <person name="Miroshnikov K."/>
            <person name="Ivanova A."/>
            <person name="Philippov D.A."/>
            <person name="Hakobyan A."/>
            <person name="Rijpstra I.C."/>
            <person name="Sinninghe Damste J.S."/>
            <person name="Liesack W."/>
            <person name="Dedysh S.N."/>
        </authorList>
    </citation>
    <scope>NUCLEOTIDE SEQUENCE [LARGE SCALE GENOMIC DNA]</scope>
    <source>
        <strain evidence="11">PX52</strain>
    </source>
</reference>
<keyword evidence="3" id="KW-0813">Transport</keyword>
<dbReference type="EMBL" id="CP042425">
    <property type="protein sequence ID" value="QEL19704.1"/>
    <property type="molecule type" value="Genomic_DNA"/>
</dbReference>
<keyword evidence="4 7" id="KW-0812">Transmembrane</keyword>
<keyword evidence="6 7" id="KW-0472">Membrane</keyword>
<dbReference type="InterPro" id="IPR027470">
    <property type="entry name" value="Cation_efflux_CTD"/>
</dbReference>
<evidence type="ECO:0000256" key="1">
    <source>
        <dbReference type="ARBA" id="ARBA00004141"/>
    </source>
</evidence>
<dbReference type="GO" id="GO:0015086">
    <property type="term" value="F:cadmium ion transmembrane transporter activity"/>
    <property type="evidence" value="ECO:0007669"/>
    <property type="project" value="TreeGrafter"/>
</dbReference>
<dbReference type="OrthoDB" id="9806522at2"/>
<dbReference type="NCBIfam" id="TIGR01297">
    <property type="entry name" value="CDF"/>
    <property type="match status" value="1"/>
</dbReference>
<keyword evidence="5 7" id="KW-1133">Transmembrane helix</keyword>
<comment type="subcellular location">
    <subcellularLocation>
        <location evidence="1">Membrane</location>
        <topology evidence="1">Multi-pass membrane protein</topology>
    </subcellularLocation>
</comment>
<dbReference type="AlphaFoldDB" id="A0A5C1AR79"/>
<dbReference type="InterPro" id="IPR050291">
    <property type="entry name" value="CDF_Transporter"/>
</dbReference>
<evidence type="ECO:0000256" key="7">
    <source>
        <dbReference type="SAM" id="Phobius"/>
    </source>
</evidence>
<dbReference type="PANTHER" id="PTHR43840">
    <property type="entry name" value="MITOCHONDRIAL METAL TRANSPORTER 1-RELATED"/>
    <property type="match status" value="1"/>
</dbReference>
<feature type="domain" description="Cation efflux protein transmembrane" evidence="8">
    <location>
        <begin position="10"/>
        <end position="203"/>
    </location>
</feature>
<dbReference type="GO" id="GO:0006882">
    <property type="term" value="P:intracellular zinc ion homeostasis"/>
    <property type="evidence" value="ECO:0007669"/>
    <property type="project" value="TreeGrafter"/>
</dbReference>
<name>A0A5C1AR79_9BACT</name>
<dbReference type="GO" id="GO:0015341">
    <property type="term" value="F:zinc efflux antiporter activity"/>
    <property type="evidence" value="ECO:0007669"/>
    <property type="project" value="TreeGrafter"/>
</dbReference>
<dbReference type="InterPro" id="IPR002524">
    <property type="entry name" value="Cation_efflux"/>
</dbReference>
<dbReference type="RefSeq" id="WP_149114067.1">
    <property type="nucleotide sequence ID" value="NZ_CP042425.1"/>
</dbReference>
<feature type="transmembrane region" description="Helical" evidence="7">
    <location>
        <begin position="81"/>
        <end position="98"/>
    </location>
</feature>